<evidence type="ECO:0000256" key="5">
    <source>
        <dbReference type="PROSITE-ProRule" id="PRU00284"/>
    </source>
</evidence>
<dbReference type="PROSITE" id="PS50192">
    <property type="entry name" value="T_SNARE"/>
    <property type="match status" value="1"/>
</dbReference>
<dbReference type="GO" id="GO:0005886">
    <property type="term" value="C:plasma membrane"/>
    <property type="evidence" value="ECO:0007669"/>
    <property type="project" value="UniProtKB-SubCell"/>
</dbReference>
<feature type="domain" description="Methyl-accepting transducer" evidence="7">
    <location>
        <begin position="456"/>
        <end position="678"/>
    </location>
</feature>
<feature type="transmembrane region" description="Helical" evidence="6">
    <location>
        <begin position="287"/>
        <end position="309"/>
    </location>
</feature>
<dbReference type="InterPro" id="IPR003660">
    <property type="entry name" value="HAMP_dom"/>
</dbReference>
<dbReference type="STRING" id="1167006.UWK_01493"/>
<dbReference type="InterPro" id="IPR029151">
    <property type="entry name" value="Sensor-like_sf"/>
</dbReference>
<sequence>MLRKFLPQSVKFRLLGLIGVSFCLLIGATVFLTAMERKKTFLQAEELRLEARYSGVQKAFEDEATSATAMALVVAAMPDVQEAFSSRNREELTALTLPFFNSQKERLSLAQFQFHLPPATSFLRLHKPEKFDDDLSSIRQTVVEVNRTKKPISGIEKGVAGLGIRGVVPVAMNGSHIGSVEFGIKLNDALLMPLKETLGVDISVVVPEGQGFKYLAKTHSLDIPQKSFPWLSKMMKAEDLQFKQVHKNGKDLMTVYGPLKDYSGETIGVLAIPADITKTMAAIRMNVYKMVGGGIAVLLVTMLAIYLLMNSLIVNPLKELVGKFQLAGMGDLTVDVESKRLCSVNCSEEMECGNPECSSYGKVTNCWEQSGSFSSKVECPKILKGEYKSCRECRLYKENVMDEFAELATTFNSFLHNVRRMVIDIQGSVEDTTNASAELSALSDGMQKGAVAASERTNTVAAAAEEMSANMNSVAAASEEASTNVNMVATATEEMTATISEIAKNTDEASSIATKAVAQAASASGKVDVLGDAAIEISKVTEVISDISAQTNLLALNATIEAARAGEAGKGFAVVANEIKELARQTSDATQKIKQQIEGIQSSTNETVTEIRDITDIIHQVNAIVGTIATAIDEQAATTAEIGSNVQQAALGISEVNENVAHTSTVAGEVAGDINRISAVTEEIITSSERVNGSADALSKLAGKLGEMIRRFKV</sequence>
<evidence type="ECO:0000313" key="11">
    <source>
        <dbReference type="Proteomes" id="UP000011721"/>
    </source>
</evidence>
<dbReference type="eggNOG" id="COG0840">
    <property type="taxonomic scope" value="Bacteria"/>
</dbReference>
<comment type="similarity">
    <text evidence="4">Belongs to the methyl-accepting chemotaxis (MCP) protein family.</text>
</comment>
<dbReference type="SUPFAM" id="SSF103190">
    <property type="entry name" value="Sensory domain-like"/>
    <property type="match status" value="1"/>
</dbReference>
<dbReference type="InterPro" id="IPR004090">
    <property type="entry name" value="Chemotax_Me-accpt_rcpt"/>
</dbReference>
<dbReference type="PRINTS" id="PR00260">
    <property type="entry name" value="CHEMTRNSDUCR"/>
</dbReference>
<dbReference type="PROSITE" id="PS50885">
    <property type="entry name" value="HAMP"/>
    <property type="match status" value="1"/>
</dbReference>
<keyword evidence="2" id="KW-0997">Cell inner membrane</keyword>
<dbReference type="Pfam" id="PF00015">
    <property type="entry name" value="MCPsignal"/>
    <property type="match status" value="1"/>
</dbReference>
<dbReference type="PATRIC" id="fig|1167006.5.peg.1645"/>
<evidence type="ECO:0000259" key="8">
    <source>
        <dbReference type="PROSITE" id="PS50192"/>
    </source>
</evidence>
<evidence type="ECO:0000313" key="10">
    <source>
        <dbReference type="EMBL" id="AGF78053.1"/>
    </source>
</evidence>
<evidence type="ECO:0000259" key="9">
    <source>
        <dbReference type="PROSITE" id="PS50885"/>
    </source>
</evidence>
<keyword evidence="6" id="KW-0472">Membrane</keyword>
<feature type="domain" description="T-SNARE coiled-coil homology" evidence="8">
    <location>
        <begin position="601"/>
        <end position="663"/>
    </location>
</feature>
<dbReference type="Gene3D" id="1.10.287.950">
    <property type="entry name" value="Methyl-accepting chemotaxis protein"/>
    <property type="match status" value="1"/>
</dbReference>
<dbReference type="Pfam" id="PF14827">
    <property type="entry name" value="dCache_3"/>
    <property type="match status" value="1"/>
</dbReference>
<feature type="transmembrane region" description="Helical" evidence="6">
    <location>
        <begin position="12"/>
        <end position="34"/>
    </location>
</feature>
<keyword evidence="3 5" id="KW-0807">Transducer</keyword>
<dbReference type="SUPFAM" id="SSF58104">
    <property type="entry name" value="Methyl-accepting chemotaxis protein (MCP) signaling domain"/>
    <property type="match status" value="1"/>
</dbReference>
<dbReference type="GO" id="GO:0006935">
    <property type="term" value="P:chemotaxis"/>
    <property type="evidence" value="ECO:0007669"/>
    <property type="project" value="InterPro"/>
</dbReference>
<dbReference type="PROSITE" id="PS50111">
    <property type="entry name" value="CHEMOTAXIS_TRANSDUC_2"/>
    <property type="match status" value="1"/>
</dbReference>
<comment type="subcellular location">
    <subcellularLocation>
        <location evidence="1">Cell inner membrane</location>
        <topology evidence="1">Multi-pass membrane protein</topology>
    </subcellularLocation>
</comment>
<dbReference type="GO" id="GO:0007165">
    <property type="term" value="P:signal transduction"/>
    <property type="evidence" value="ECO:0007669"/>
    <property type="project" value="UniProtKB-KW"/>
</dbReference>
<protein>
    <submittedName>
        <fullName evidence="10">Methyl-accepting chemotaxis protein</fullName>
    </submittedName>
</protein>
<evidence type="ECO:0000256" key="4">
    <source>
        <dbReference type="ARBA" id="ARBA00029447"/>
    </source>
</evidence>
<evidence type="ECO:0000256" key="3">
    <source>
        <dbReference type="ARBA" id="ARBA00023224"/>
    </source>
</evidence>
<evidence type="ECO:0000256" key="6">
    <source>
        <dbReference type="SAM" id="Phobius"/>
    </source>
</evidence>
<dbReference type="SMART" id="SM00283">
    <property type="entry name" value="MA"/>
    <property type="match status" value="1"/>
</dbReference>
<dbReference type="AlphaFoldDB" id="M1P3L2"/>
<gene>
    <name evidence="10" type="ordered locus">UWK_01493</name>
</gene>
<dbReference type="Gene3D" id="3.30.450.20">
    <property type="entry name" value="PAS domain"/>
    <property type="match status" value="1"/>
</dbReference>
<dbReference type="OrthoDB" id="9816383at2"/>
<feature type="domain" description="HAMP" evidence="9">
    <location>
        <begin position="402"/>
        <end position="423"/>
    </location>
</feature>
<keyword evidence="2" id="KW-1003">Cell membrane</keyword>
<keyword evidence="6" id="KW-1133">Transmembrane helix</keyword>
<keyword evidence="6" id="KW-0812">Transmembrane</keyword>
<dbReference type="PANTHER" id="PTHR32089:SF112">
    <property type="entry name" value="LYSOZYME-LIKE PROTEIN-RELATED"/>
    <property type="match status" value="1"/>
</dbReference>
<keyword evidence="11" id="KW-1185">Reference proteome</keyword>
<dbReference type="KEGG" id="dsf:UWK_01493"/>
<evidence type="ECO:0000259" key="7">
    <source>
        <dbReference type="PROSITE" id="PS50111"/>
    </source>
</evidence>
<dbReference type="InterPro" id="IPR004089">
    <property type="entry name" value="MCPsignal_dom"/>
</dbReference>
<organism evidence="10 11">
    <name type="scientific">Desulfocapsa sulfexigens (strain DSM 10523 / SB164P1)</name>
    <dbReference type="NCBI Taxonomy" id="1167006"/>
    <lineage>
        <taxon>Bacteria</taxon>
        <taxon>Pseudomonadati</taxon>
        <taxon>Thermodesulfobacteriota</taxon>
        <taxon>Desulfobulbia</taxon>
        <taxon>Desulfobulbales</taxon>
        <taxon>Desulfocapsaceae</taxon>
        <taxon>Desulfocapsa</taxon>
    </lineage>
</organism>
<dbReference type="InterPro" id="IPR029150">
    <property type="entry name" value="dCache_3"/>
</dbReference>
<dbReference type="HOGENOM" id="CLU_000445_107_19_7"/>
<evidence type="ECO:0000256" key="1">
    <source>
        <dbReference type="ARBA" id="ARBA00004429"/>
    </source>
</evidence>
<evidence type="ECO:0000256" key="2">
    <source>
        <dbReference type="ARBA" id="ARBA00022519"/>
    </source>
</evidence>
<dbReference type="InterPro" id="IPR000727">
    <property type="entry name" value="T_SNARE_dom"/>
</dbReference>
<dbReference type="EMBL" id="CP003985">
    <property type="protein sequence ID" value="AGF78053.1"/>
    <property type="molecule type" value="Genomic_DNA"/>
</dbReference>
<proteinExistence type="inferred from homology"/>
<accession>M1P3L2</accession>
<name>M1P3L2_DESSD</name>
<dbReference type="RefSeq" id="WP_015403744.1">
    <property type="nucleotide sequence ID" value="NC_020304.1"/>
</dbReference>
<dbReference type="GO" id="GO:0004888">
    <property type="term" value="F:transmembrane signaling receptor activity"/>
    <property type="evidence" value="ECO:0007669"/>
    <property type="project" value="InterPro"/>
</dbReference>
<dbReference type="Proteomes" id="UP000011721">
    <property type="component" value="Chromosome"/>
</dbReference>
<dbReference type="PANTHER" id="PTHR32089">
    <property type="entry name" value="METHYL-ACCEPTING CHEMOTAXIS PROTEIN MCPB"/>
    <property type="match status" value="1"/>
</dbReference>
<reference evidence="11" key="1">
    <citation type="journal article" date="2013" name="Stand. Genomic Sci.">
        <title>Complete genome sequence of Desulfocapsa sulfexigens, a marine deltaproteobacterium specialized in disproportionating inorganic sulfur compounds.</title>
        <authorList>
            <person name="Finster K.W."/>
            <person name="Kjeldsen K.U."/>
            <person name="Kube M."/>
            <person name="Reinhardt R."/>
            <person name="Mussmann M."/>
            <person name="Amann R."/>
            <person name="Schreiber L."/>
        </authorList>
    </citation>
    <scope>NUCLEOTIDE SEQUENCE [LARGE SCALE GENOMIC DNA]</scope>
    <source>
        <strain evidence="11">DSM 10523 / SB164P1</strain>
    </source>
</reference>